<sequence>MTDKPVLLVVHQLTSDPGRIGRAIARRGYRLDVRCCAAGYELPPDLSGHAAVVVFGGPMSANDDHLAFLRKEMRLIERALKTDVPFLGVCLGHQMMARVLGGRVVKHPAGEVEIGYWPIRATEPGKPLFGEEMTVYQWHREGVELPAGAGIEVLARSERFDNQAFRVGSGAYGIQFHVELTTGMMQRWLQRGRPDPSVPGTMPRAEQLAARRRHDADLRRWLDGFIEHWMHGAEMDAAVPRETA</sequence>
<gene>
    <name evidence="2" type="ORF">NJQ99_09310</name>
</gene>
<dbReference type="InterPro" id="IPR017926">
    <property type="entry name" value="GATASE"/>
</dbReference>
<dbReference type="SUPFAM" id="SSF52317">
    <property type="entry name" value="Class I glutamine amidotransferase-like"/>
    <property type="match status" value="1"/>
</dbReference>
<feature type="domain" description="Glutamine amidotransferase" evidence="1">
    <location>
        <begin position="23"/>
        <end position="185"/>
    </location>
</feature>
<keyword evidence="2" id="KW-0378">Hydrolase</keyword>
<dbReference type="EMBL" id="JAMZFT010000002">
    <property type="protein sequence ID" value="MCP1336603.1"/>
    <property type="molecule type" value="Genomic_DNA"/>
</dbReference>
<comment type="caution">
    <text evidence="2">The sequence shown here is derived from an EMBL/GenBank/DDBJ whole genome shotgun (WGS) entry which is preliminary data.</text>
</comment>
<evidence type="ECO:0000259" key="1">
    <source>
        <dbReference type="Pfam" id="PF00117"/>
    </source>
</evidence>
<dbReference type="PROSITE" id="PS51273">
    <property type="entry name" value="GATASE_TYPE_1"/>
    <property type="match status" value="1"/>
</dbReference>
<dbReference type="GO" id="GO:0005829">
    <property type="term" value="C:cytosol"/>
    <property type="evidence" value="ECO:0007669"/>
    <property type="project" value="TreeGrafter"/>
</dbReference>
<keyword evidence="3" id="KW-1185">Reference proteome</keyword>
<dbReference type="InterPro" id="IPR029062">
    <property type="entry name" value="Class_I_gatase-like"/>
</dbReference>
<evidence type="ECO:0000313" key="3">
    <source>
        <dbReference type="Proteomes" id="UP001055804"/>
    </source>
</evidence>
<evidence type="ECO:0000313" key="2">
    <source>
        <dbReference type="EMBL" id="MCP1336603.1"/>
    </source>
</evidence>
<reference evidence="2" key="1">
    <citation type="submission" date="2022-06" db="EMBL/GenBank/DDBJ databases">
        <title>Isolation and Genomics of Futiania mangrovii gen. nov., sp. nov., a Rare and Metabolically-versatile member in the Class Alphaproteobacteria.</title>
        <authorList>
            <person name="Liu L."/>
            <person name="Huang W.-C."/>
            <person name="Pan J."/>
            <person name="Li J."/>
            <person name="Huang Y."/>
            <person name="Du H."/>
            <person name="Liu Y."/>
            <person name="Li M."/>
        </authorList>
    </citation>
    <scope>NUCLEOTIDE SEQUENCE</scope>
    <source>
        <strain evidence="2">FT118</strain>
    </source>
</reference>
<dbReference type="Pfam" id="PF00117">
    <property type="entry name" value="GATase"/>
    <property type="match status" value="1"/>
</dbReference>
<dbReference type="RefSeq" id="WP_269332555.1">
    <property type="nucleotide sequence ID" value="NZ_JAMZFT010000002.1"/>
</dbReference>
<dbReference type="Gene3D" id="3.40.50.880">
    <property type="match status" value="1"/>
</dbReference>
<dbReference type="PANTHER" id="PTHR42695:SF5">
    <property type="entry name" value="GLUTAMINE AMIDOTRANSFERASE YLR126C-RELATED"/>
    <property type="match status" value="1"/>
</dbReference>
<dbReference type="AlphaFoldDB" id="A0A9J6PFM6"/>
<protein>
    <submittedName>
        <fullName evidence="2">Gamma-glutamyl-gamma-aminobutyrate hydrolase family protein</fullName>
    </submittedName>
</protein>
<dbReference type="PANTHER" id="PTHR42695">
    <property type="entry name" value="GLUTAMINE AMIDOTRANSFERASE YLR126C-RELATED"/>
    <property type="match status" value="1"/>
</dbReference>
<dbReference type="InterPro" id="IPR044992">
    <property type="entry name" value="ChyE-like"/>
</dbReference>
<accession>A0A9J6PFM6</accession>
<proteinExistence type="predicted"/>
<organism evidence="2 3">
    <name type="scientific">Futiania mangrovi</name>
    <dbReference type="NCBI Taxonomy" id="2959716"/>
    <lineage>
        <taxon>Bacteria</taxon>
        <taxon>Pseudomonadati</taxon>
        <taxon>Pseudomonadota</taxon>
        <taxon>Alphaproteobacteria</taxon>
        <taxon>Futianiales</taxon>
        <taxon>Futianiaceae</taxon>
        <taxon>Futiania</taxon>
    </lineage>
</organism>
<name>A0A9J6PFM6_9PROT</name>
<dbReference type="Proteomes" id="UP001055804">
    <property type="component" value="Unassembled WGS sequence"/>
</dbReference>
<dbReference type="GO" id="GO:0016787">
    <property type="term" value="F:hydrolase activity"/>
    <property type="evidence" value="ECO:0007669"/>
    <property type="project" value="UniProtKB-KW"/>
</dbReference>
<dbReference type="CDD" id="cd01741">
    <property type="entry name" value="GATase1_1"/>
    <property type="match status" value="1"/>
</dbReference>